<dbReference type="WBParaSite" id="nRc.2.0.1.t23450-RA">
    <property type="protein sequence ID" value="nRc.2.0.1.t23450-RA"/>
    <property type="gene ID" value="nRc.2.0.1.g23450"/>
</dbReference>
<accession>A0A915JCD4</accession>
<dbReference type="Proteomes" id="UP000887565">
    <property type="component" value="Unplaced"/>
</dbReference>
<protein>
    <submittedName>
        <fullName evidence="2">Uncharacterized protein</fullName>
    </submittedName>
</protein>
<dbReference type="AlphaFoldDB" id="A0A915JCD4"/>
<sequence length="48" mass="5545">MKCVDRQGGIYEENADGLVMLALMRRKHIPTLKYRKGGPTQYHLTKII</sequence>
<evidence type="ECO:0000313" key="1">
    <source>
        <dbReference type="Proteomes" id="UP000887565"/>
    </source>
</evidence>
<proteinExistence type="predicted"/>
<reference evidence="2" key="1">
    <citation type="submission" date="2022-11" db="UniProtKB">
        <authorList>
            <consortium name="WormBaseParasite"/>
        </authorList>
    </citation>
    <scope>IDENTIFICATION</scope>
</reference>
<keyword evidence="1" id="KW-1185">Reference proteome</keyword>
<organism evidence="1 2">
    <name type="scientific">Romanomermis culicivorax</name>
    <name type="common">Nematode worm</name>
    <dbReference type="NCBI Taxonomy" id="13658"/>
    <lineage>
        <taxon>Eukaryota</taxon>
        <taxon>Metazoa</taxon>
        <taxon>Ecdysozoa</taxon>
        <taxon>Nematoda</taxon>
        <taxon>Enoplea</taxon>
        <taxon>Dorylaimia</taxon>
        <taxon>Mermithida</taxon>
        <taxon>Mermithoidea</taxon>
        <taxon>Mermithidae</taxon>
        <taxon>Romanomermis</taxon>
    </lineage>
</organism>
<name>A0A915JCD4_ROMCU</name>
<evidence type="ECO:0000313" key="2">
    <source>
        <dbReference type="WBParaSite" id="nRc.2.0.1.t23450-RA"/>
    </source>
</evidence>